<gene>
    <name evidence="2" type="ORF">BN946_scf184942.g88</name>
</gene>
<keyword evidence="3" id="KW-1185">Reference proteome</keyword>
<accession>A0A060SD58</accession>
<dbReference type="AlphaFoldDB" id="A0A060SD58"/>
<dbReference type="HOGENOM" id="CLU_990923_0_0_1"/>
<proteinExistence type="predicted"/>
<dbReference type="OMA" id="LMEAHTW"/>
<dbReference type="OrthoDB" id="2734559at2759"/>
<reference evidence="2" key="1">
    <citation type="submission" date="2014-01" db="EMBL/GenBank/DDBJ databases">
        <title>The genome of the white-rot fungus Pycnoporus cinnabarinus: a basidiomycete model with a versatile arsenal for lignocellulosic biomass breakdown.</title>
        <authorList>
            <person name="Levasseur A."/>
            <person name="Lomascolo A."/>
            <person name="Ruiz-Duenas F.J."/>
            <person name="Uzan E."/>
            <person name="Piumi F."/>
            <person name="Kues U."/>
            <person name="Ram A.F.J."/>
            <person name="Murat C."/>
            <person name="Haon M."/>
            <person name="Benoit I."/>
            <person name="Arfi Y."/>
            <person name="Chevret D."/>
            <person name="Drula E."/>
            <person name="Kwon M.J."/>
            <person name="Gouret P."/>
            <person name="Lesage-Meessen L."/>
            <person name="Lombard V."/>
            <person name="Mariette J."/>
            <person name="Noirot C."/>
            <person name="Park J."/>
            <person name="Patyshakuliyeva A."/>
            <person name="Wieneger R.A.B."/>
            <person name="Wosten H.A.B."/>
            <person name="Martin F."/>
            <person name="Coutinho P.M."/>
            <person name="de Vries R."/>
            <person name="Martinez A.T."/>
            <person name="Klopp C."/>
            <person name="Pontarotti P."/>
            <person name="Henrissat B."/>
            <person name="Record E."/>
        </authorList>
    </citation>
    <scope>NUCLEOTIDE SEQUENCE [LARGE SCALE GENOMIC DNA]</scope>
    <source>
        <strain evidence="2">BRFM137</strain>
    </source>
</reference>
<evidence type="ECO:0000256" key="1">
    <source>
        <dbReference type="SAM" id="MobiDB-lite"/>
    </source>
</evidence>
<evidence type="ECO:0000313" key="3">
    <source>
        <dbReference type="Proteomes" id="UP000029665"/>
    </source>
</evidence>
<dbReference type="Proteomes" id="UP000029665">
    <property type="component" value="Unassembled WGS sequence"/>
</dbReference>
<comment type="caution">
    <text evidence="2">The sequence shown here is derived from an EMBL/GenBank/DDBJ whole genome shotgun (WGS) entry which is preliminary data.</text>
</comment>
<dbReference type="EMBL" id="CCBP010000073">
    <property type="protein sequence ID" value="CDO70288.1"/>
    <property type="molecule type" value="Genomic_DNA"/>
</dbReference>
<name>A0A060SD58_PYCCI</name>
<sequence>MPETDGNPVRRATAVLRADDVAYTYWYEYALRHHGSKTVLISLYLLVDSVDAAKTCLQSAGWLPGEDPLHTPHYHDPAIDARAVLELPGVEYSTVVLLDVATWAGITPSAAPEDSDHYPSLPQLYNALAQRFLDTDDDEHRRYLNIQLGYLYMDCPALATPDFLASLPADIRQLHLDFRSAELNMTAPGTVAHERDIRERAQRGEWTLMREGSASVGGTRLNRDLEAKLLADANERLRALYPEVGEEEDADVDAAEAEAEAGDGEGGARDDSIQAQARVVD</sequence>
<feature type="compositionally biased region" description="Acidic residues" evidence="1">
    <location>
        <begin position="244"/>
        <end position="263"/>
    </location>
</feature>
<evidence type="ECO:0000313" key="2">
    <source>
        <dbReference type="EMBL" id="CDO70288.1"/>
    </source>
</evidence>
<protein>
    <submittedName>
        <fullName evidence="2">Uncharacterized protein</fullName>
    </submittedName>
</protein>
<organism evidence="2 3">
    <name type="scientific">Pycnoporus cinnabarinus</name>
    <name type="common">Cinnabar-red polypore</name>
    <name type="synonym">Trametes cinnabarina</name>
    <dbReference type="NCBI Taxonomy" id="5643"/>
    <lineage>
        <taxon>Eukaryota</taxon>
        <taxon>Fungi</taxon>
        <taxon>Dikarya</taxon>
        <taxon>Basidiomycota</taxon>
        <taxon>Agaricomycotina</taxon>
        <taxon>Agaricomycetes</taxon>
        <taxon>Polyporales</taxon>
        <taxon>Polyporaceae</taxon>
        <taxon>Trametes</taxon>
    </lineage>
</organism>
<feature type="region of interest" description="Disordered" evidence="1">
    <location>
        <begin position="242"/>
        <end position="281"/>
    </location>
</feature>